<dbReference type="RefSeq" id="WP_056963356.1">
    <property type="nucleotide sequence ID" value="NZ_AZEU01000124.1"/>
</dbReference>
<gene>
    <name evidence="1" type="ORF">FD01_GL000649</name>
</gene>
<keyword evidence="2" id="KW-1185">Reference proteome</keyword>
<sequence length="288" mass="33934">MQFQSLRRFRVGAVLANVAILQFRFPDGRDHTFKTIVLGAANFGRIGQYESLGWPPITCFTKFDWKVLKVEGSLGYAKRLALSGNLMKTHLIHGESERIQIKRLESQLVGTEIQNFRRWLKSVPHEQTRQWTHQIQRLEQTIKAYGSHQLKLMQVIQRFKAVYATDKWHRQKQAEHFEKLAWDFSSQFERELDQFLPIAYLLVNIKNIELYQYSNQRDILLHPEANQPSLAYTSTYIQHMFDQLKAQKVQAQQLGLPFYDPDWLANKQRFQQPVWDPAQLDAFNIAKT</sequence>
<proteinExistence type="predicted"/>
<dbReference type="Proteomes" id="UP000051790">
    <property type="component" value="Unassembled WGS sequence"/>
</dbReference>
<protein>
    <submittedName>
        <fullName evidence="1">Uncharacterized protein</fullName>
    </submittedName>
</protein>
<evidence type="ECO:0000313" key="2">
    <source>
        <dbReference type="Proteomes" id="UP000051790"/>
    </source>
</evidence>
<reference evidence="1 2" key="1">
    <citation type="journal article" date="2015" name="Genome Announc.">
        <title>Expanding the biotechnology potential of lactobacilli through comparative genomics of 213 strains and associated genera.</title>
        <authorList>
            <person name="Sun Z."/>
            <person name="Harris H.M."/>
            <person name="McCann A."/>
            <person name="Guo C."/>
            <person name="Argimon S."/>
            <person name="Zhang W."/>
            <person name="Yang X."/>
            <person name="Jeffery I.B."/>
            <person name="Cooney J.C."/>
            <person name="Kagawa T.F."/>
            <person name="Liu W."/>
            <person name="Song Y."/>
            <person name="Salvetti E."/>
            <person name="Wrobel A."/>
            <person name="Rasinkangas P."/>
            <person name="Parkhill J."/>
            <person name="Rea M.C."/>
            <person name="O'Sullivan O."/>
            <person name="Ritari J."/>
            <person name="Douillard F.P."/>
            <person name="Paul Ross R."/>
            <person name="Yang R."/>
            <person name="Briner A.E."/>
            <person name="Felis G.E."/>
            <person name="de Vos W.M."/>
            <person name="Barrangou R."/>
            <person name="Klaenhammer T.R."/>
            <person name="Caufield P.W."/>
            <person name="Cui Y."/>
            <person name="Zhang H."/>
            <person name="O'Toole P.W."/>
        </authorList>
    </citation>
    <scope>NUCLEOTIDE SEQUENCE [LARGE SCALE GENOMIC DNA]</scope>
    <source>
        <strain evidence="1 2">DSM 13343</strain>
    </source>
</reference>
<organism evidence="1 2">
    <name type="scientific">Lacticaseibacillus manihotivorans DSM 13343 = JCM 12514</name>
    <dbReference type="NCBI Taxonomy" id="1423769"/>
    <lineage>
        <taxon>Bacteria</taxon>
        <taxon>Bacillati</taxon>
        <taxon>Bacillota</taxon>
        <taxon>Bacilli</taxon>
        <taxon>Lactobacillales</taxon>
        <taxon>Lactobacillaceae</taxon>
        <taxon>Lacticaseibacillus</taxon>
    </lineage>
</organism>
<evidence type="ECO:0000313" key="1">
    <source>
        <dbReference type="EMBL" id="KRL45548.1"/>
    </source>
</evidence>
<dbReference type="PATRIC" id="fig|1423769.4.peg.693"/>
<dbReference type="AlphaFoldDB" id="A0A0R1QLV0"/>
<accession>A0A0R1QLV0</accession>
<dbReference type="EMBL" id="AZEU01000124">
    <property type="protein sequence ID" value="KRL45548.1"/>
    <property type="molecule type" value="Genomic_DNA"/>
</dbReference>
<name>A0A0R1QLV0_9LACO</name>
<comment type="caution">
    <text evidence="1">The sequence shown here is derived from an EMBL/GenBank/DDBJ whole genome shotgun (WGS) entry which is preliminary data.</text>
</comment>